<dbReference type="Proteomes" id="UP000095431">
    <property type="component" value="Unassembled WGS sequence"/>
</dbReference>
<accession>A0A174FYQ7</accession>
<evidence type="ECO:0000313" key="2">
    <source>
        <dbReference type="EMBL" id="VUX62938.1"/>
    </source>
</evidence>
<dbReference type="EMBL" id="CYZN01000027">
    <property type="protein sequence ID" value="CUO54811.1"/>
    <property type="molecule type" value="Genomic_DNA"/>
</dbReference>
<dbReference type="Proteomes" id="UP000366766">
    <property type="component" value="Unassembled WGS sequence"/>
</dbReference>
<evidence type="ECO:0000313" key="1">
    <source>
        <dbReference type="EMBL" id="CUO54811.1"/>
    </source>
</evidence>
<dbReference type="AlphaFoldDB" id="A0A174FYQ7"/>
<gene>
    <name evidence="2" type="ORF">BWLFYP14_00687</name>
    <name evidence="1" type="ORF">ERS852478_03150</name>
</gene>
<proteinExistence type="predicted"/>
<dbReference type="EMBL" id="CABHOF010000015">
    <property type="protein sequence ID" value="VUX62938.1"/>
    <property type="molecule type" value="Genomic_DNA"/>
</dbReference>
<name>A0A174FYQ7_9FIRM</name>
<dbReference type="RefSeq" id="WP_082433251.1">
    <property type="nucleotide sequence ID" value="NZ_AP031426.1"/>
</dbReference>
<dbReference type="InterPro" id="IPR016787">
    <property type="entry name" value="UCP021328"/>
</dbReference>
<protein>
    <submittedName>
        <fullName evidence="1">Protein of uncharacterized function (DUF2992)</fullName>
    </submittedName>
</protein>
<dbReference type="Pfam" id="PF11208">
    <property type="entry name" value="DUF2992"/>
    <property type="match status" value="1"/>
</dbReference>
<evidence type="ECO:0000313" key="4">
    <source>
        <dbReference type="Proteomes" id="UP000366766"/>
    </source>
</evidence>
<keyword evidence="4" id="KW-1185">Reference proteome</keyword>
<organism evidence="1 3">
    <name type="scientific">Blautia wexlerae</name>
    <dbReference type="NCBI Taxonomy" id="418240"/>
    <lineage>
        <taxon>Bacteria</taxon>
        <taxon>Bacillati</taxon>
        <taxon>Bacillota</taxon>
        <taxon>Clostridia</taxon>
        <taxon>Lachnospirales</taxon>
        <taxon>Lachnospiraceae</taxon>
        <taxon>Blautia</taxon>
    </lineage>
</organism>
<reference evidence="2 4" key="2">
    <citation type="submission" date="2019-07" db="EMBL/GenBank/DDBJ databases">
        <authorList>
            <person name="Chang H.-W."/>
            <person name="Raman A."/>
            <person name="Venkatesh S."/>
            <person name="Gehrig J."/>
        </authorList>
    </citation>
    <scope>NUCLEOTIDE SEQUENCE [LARGE SCALE GENOMIC DNA]</scope>
    <source>
        <strain evidence="2">Blautia_wexlerae_LFYP_14</strain>
    </source>
</reference>
<evidence type="ECO:0000313" key="3">
    <source>
        <dbReference type="Proteomes" id="UP000095431"/>
    </source>
</evidence>
<reference evidence="1 3" key="1">
    <citation type="submission" date="2015-09" db="EMBL/GenBank/DDBJ databases">
        <authorList>
            <consortium name="Pathogen Informatics"/>
        </authorList>
    </citation>
    <scope>NUCLEOTIDE SEQUENCE [LARGE SCALE GENOMIC DNA]</scope>
    <source>
        <strain evidence="1 3">2789STDY5834863</strain>
    </source>
</reference>
<sequence>MSTAFKSSLTILFEAPFWIGLYERTDGGKYEVCKITFGSEPKDYEVYEFLLKNWHKLKFSPPIQAEVSIERKLNPKRMQREIQSQLQDKGVGTKAQQALKLQHEQCKLERKAKSQTHRRRADNTQGKFTCDYRFFFISIYDESLPRPMGKEKNRSWAG</sequence>